<accession>A0A2P5TKQ2</accession>
<evidence type="ECO:0000313" key="1">
    <source>
        <dbReference type="EMBL" id="PPL15775.1"/>
    </source>
</evidence>
<reference evidence="2" key="1">
    <citation type="submission" date="2016-11" db="EMBL/GenBank/DDBJ databases">
        <authorList>
            <person name="Sisinthy S."/>
            <person name="Ara S."/>
            <person name="Gundlapally S.R."/>
        </authorList>
    </citation>
    <scope>NUCLEOTIDE SEQUENCE [LARGE SCALE GENOMIC DNA]</scope>
    <source>
        <strain evidence="2">V1-41</strain>
    </source>
</reference>
<protein>
    <submittedName>
        <fullName evidence="1">Uncharacterized protein</fullName>
    </submittedName>
</protein>
<keyword evidence="2" id="KW-1185">Reference proteome</keyword>
<sequence length="82" mass="9060">MAVRWSAEQIPLSSVGFLSHQFRVPDDIEHQNLINVPDDAMVDLANDSTGQLQDTAKPTVDSRDAVVEHRWASFLASTKLVA</sequence>
<evidence type="ECO:0000313" key="2">
    <source>
        <dbReference type="Proteomes" id="UP000242231"/>
    </source>
</evidence>
<name>A0A2P5TKQ2_9GAMM</name>
<dbReference type="AlphaFoldDB" id="A0A2P5TKQ2"/>
<organism evidence="1 2">
    <name type="scientific">Oceanisphaera arctica</name>
    <dbReference type="NCBI Taxonomy" id="641510"/>
    <lineage>
        <taxon>Bacteria</taxon>
        <taxon>Pseudomonadati</taxon>
        <taxon>Pseudomonadota</taxon>
        <taxon>Gammaproteobacteria</taxon>
        <taxon>Aeromonadales</taxon>
        <taxon>Aeromonadaceae</taxon>
        <taxon>Oceanisphaera</taxon>
    </lineage>
</organism>
<dbReference type="EMBL" id="MPZM01000025">
    <property type="protein sequence ID" value="PPL15775.1"/>
    <property type="molecule type" value="Genomic_DNA"/>
</dbReference>
<proteinExistence type="predicted"/>
<comment type="caution">
    <text evidence="1">The sequence shown here is derived from an EMBL/GenBank/DDBJ whole genome shotgun (WGS) entry which is preliminary data.</text>
</comment>
<dbReference type="Proteomes" id="UP000242231">
    <property type="component" value="Unassembled WGS sequence"/>
</dbReference>
<gene>
    <name evidence="1" type="ORF">UN63_11290</name>
</gene>